<dbReference type="HOGENOM" id="CLU_095758_1_0_1"/>
<dbReference type="Proteomes" id="UP000027195">
    <property type="component" value="Unassembled WGS sequence"/>
</dbReference>
<evidence type="ECO:0000313" key="2">
    <source>
        <dbReference type="Proteomes" id="UP000027195"/>
    </source>
</evidence>
<gene>
    <name evidence="1" type="ORF">BOTBODRAFT_90655</name>
</gene>
<name>A0A067MV64_BOTB1</name>
<feature type="non-terminal residue" evidence="1">
    <location>
        <position position="1"/>
    </location>
</feature>
<proteinExistence type="predicted"/>
<protein>
    <submittedName>
        <fullName evidence="1">Uncharacterized protein</fullName>
    </submittedName>
</protein>
<dbReference type="PANTHER" id="PTHR33096:SF1">
    <property type="entry name" value="CXC1-LIKE CYSTEINE CLUSTER ASSOCIATED WITH KDZ TRANSPOSASES DOMAIN-CONTAINING PROTEIN"/>
    <property type="match status" value="1"/>
</dbReference>
<evidence type="ECO:0000313" key="1">
    <source>
        <dbReference type="EMBL" id="KDQ18595.1"/>
    </source>
</evidence>
<keyword evidence="2" id="KW-1185">Reference proteome</keyword>
<dbReference type="STRING" id="930990.A0A067MV64"/>
<dbReference type="InterPro" id="IPR040521">
    <property type="entry name" value="KDZ"/>
</dbReference>
<organism evidence="1 2">
    <name type="scientific">Botryobasidium botryosum (strain FD-172 SS1)</name>
    <dbReference type="NCBI Taxonomy" id="930990"/>
    <lineage>
        <taxon>Eukaryota</taxon>
        <taxon>Fungi</taxon>
        <taxon>Dikarya</taxon>
        <taxon>Basidiomycota</taxon>
        <taxon>Agaricomycotina</taxon>
        <taxon>Agaricomycetes</taxon>
        <taxon>Cantharellales</taxon>
        <taxon>Botryobasidiaceae</taxon>
        <taxon>Botryobasidium</taxon>
    </lineage>
</organism>
<dbReference type="OrthoDB" id="3251205at2759"/>
<sequence>VNAFHGYAHNYQCQQQNHPLVIEGMGLEDLETMERVFSSSNAVARLTRYSSKYHRHLFLDMHFTQWNWDKYENIALMLHNNYVQALEIITTGSAVLEEAKKSLNASDADLDQWLADEKAYLLGLSSKQPRWDSHALVYVELLQRLQSAES</sequence>
<dbReference type="PANTHER" id="PTHR33096">
    <property type="entry name" value="CXC2 DOMAIN-CONTAINING PROTEIN"/>
    <property type="match status" value="1"/>
</dbReference>
<dbReference type="EMBL" id="KL198021">
    <property type="protein sequence ID" value="KDQ18595.1"/>
    <property type="molecule type" value="Genomic_DNA"/>
</dbReference>
<feature type="non-terminal residue" evidence="1">
    <location>
        <position position="150"/>
    </location>
</feature>
<dbReference type="InParanoid" id="A0A067MV64"/>
<accession>A0A067MV64</accession>
<dbReference type="Pfam" id="PF18758">
    <property type="entry name" value="KDZ"/>
    <property type="match status" value="1"/>
</dbReference>
<reference evidence="2" key="1">
    <citation type="journal article" date="2014" name="Proc. Natl. Acad. Sci. U.S.A.">
        <title>Extensive sampling of basidiomycete genomes demonstrates inadequacy of the white-rot/brown-rot paradigm for wood decay fungi.</title>
        <authorList>
            <person name="Riley R."/>
            <person name="Salamov A.A."/>
            <person name="Brown D.W."/>
            <person name="Nagy L.G."/>
            <person name="Floudas D."/>
            <person name="Held B.W."/>
            <person name="Levasseur A."/>
            <person name="Lombard V."/>
            <person name="Morin E."/>
            <person name="Otillar R."/>
            <person name="Lindquist E.A."/>
            <person name="Sun H."/>
            <person name="LaButti K.M."/>
            <person name="Schmutz J."/>
            <person name="Jabbour D."/>
            <person name="Luo H."/>
            <person name="Baker S.E."/>
            <person name="Pisabarro A.G."/>
            <person name="Walton J.D."/>
            <person name="Blanchette R.A."/>
            <person name="Henrissat B."/>
            <person name="Martin F."/>
            <person name="Cullen D."/>
            <person name="Hibbett D.S."/>
            <person name="Grigoriev I.V."/>
        </authorList>
    </citation>
    <scope>NUCLEOTIDE SEQUENCE [LARGE SCALE GENOMIC DNA]</scope>
    <source>
        <strain evidence="2">FD-172 SS1</strain>
    </source>
</reference>
<dbReference type="AlphaFoldDB" id="A0A067MV64"/>